<dbReference type="EMBL" id="KN846954">
    <property type="protein sequence ID" value="KIV77085.1"/>
    <property type="molecule type" value="Genomic_DNA"/>
</dbReference>
<evidence type="ECO:0000256" key="1">
    <source>
        <dbReference type="SAM" id="Coils"/>
    </source>
</evidence>
<feature type="domain" description="DUF7580" evidence="2">
    <location>
        <begin position="223"/>
        <end position="597"/>
    </location>
</feature>
<dbReference type="PANTHER" id="PTHR35186">
    <property type="entry name" value="ANK_REP_REGION DOMAIN-CONTAINING PROTEIN"/>
    <property type="match status" value="1"/>
</dbReference>
<name>A0A0D1VM90_9EURO</name>
<evidence type="ECO:0000259" key="2">
    <source>
        <dbReference type="Pfam" id="PF24476"/>
    </source>
</evidence>
<dbReference type="STRING" id="1016849.A0A0D1VM90"/>
<reference evidence="3 4" key="1">
    <citation type="submission" date="2015-01" db="EMBL/GenBank/DDBJ databases">
        <title>The Genome Sequence of Exophiala sideris CBS121828.</title>
        <authorList>
            <consortium name="The Broad Institute Genomics Platform"/>
            <person name="Cuomo C."/>
            <person name="de Hoog S."/>
            <person name="Gorbushina A."/>
            <person name="Stielow B."/>
            <person name="Teixiera M."/>
            <person name="Abouelleil A."/>
            <person name="Chapman S.B."/>
            <person name="Priest M."/>
            <person name="Young S.K."/>
            <person name="Wortman J."/>
            <person name="Nusbaum C."/>
            <person name="Birren B."/>
        </authorList>
    </citation>
    <scope>NUCLEOTIDE SEQUENCE [LARGE SCALE GENOMIC DNA]</scope>
    <source>
        <strain evidence="3 4">CBS 121828</strain>
    </source>
</reference>
<dbReference type="AlphaFoldDB" id="A0A0D1VM90"/>
<keyword evidence="1" id="KW-0175">Coiled coil</keyword>
<dbReference type="PANTHER" id="PTHR35186:SF4">
    <property type="entry name" value="PRION-INHIBITION AND PROPAGATION HELO DOMAIN-CONTAINING PROTEIN"/>
    <property type="match status" value="1"/>
</dbReference>
<gene>
    <name evidence="3" type="ORF">PV11_08920</name>
</gene>
<protein>
    <recommendedName>
        <fullName evidence="2">DUF7580 domain-containing protein</fullName>
    </recommendedName>
</protein>
<dbReference type="OrthoDB" id="4119166at2759"/>
<evidence type="ECO:0000313" key="3">
    <source>
        <dbReference type="EMBL" id="KIV77085.1"/>
    </source>
</evidence>
<organism evidence="3 4">
    <name type="scientific">Exophiala sideris</name>
    <dbReference type="NCBI Taxonomy" id="1016849"/>
    <lineage>
        <taxon>Eukaryota</taxon>
        <taxon>Fungi</taxon>
        <taxon>Dikarya</taxon>
        <taxon>Ascomycota</taxon>
        <taxon>Pezizomycotina</taxon>
        <taxon>Eurotiomycetes</taxon>
        <taxon>Chaetothyriomycetidae</taxon>
        <taxon>Chaetothyriales</taxon>
        <taxon>Herpotrichiellaceae</taxon>
        <taxon>Exophiala</taxon>
    </lineage>
</organism>
<feature type="coiled-coil region" evidence="1">
    <location>
        <begin position="181"/>
        <end position="208"/>
    </location>
</feature>
<evidence type="ECO:0000313" key="4">
    <source>
        <dbReference type="Proteomes" id="UP000053599"/>
    </source>
</evidence>
<dbReference type="Proteomes" id="UP000053599">
    <property type="component" value="Unassembled WGS sequence"/>
</dbReference>
<accession>A0A0D1VM90</accession>
<proteinExistence type="predicted"/>
<sequence>MEIVSTIVQPCLYVELCPRIRVHQRGNHHGNRYILPLVVNQLDAYVQGIETLRGFGNKRYRRRIQDYHTKLETQHAVLLNSLEQSLEGVVDYEEDVAELIRYPRGPMWRDRAFQKKLANKLGRSHHAFVGTMTELSTSLEDLSRKLGLQAGDPSLKISRDDKSVLEQEIKKFKDIFSKSVYEDLLTKIEKANAALKTLVEQSHSLQESRRKLRVSKKPLLKHKAARKHAINLYNALVRGKYWKCPCRDSHCVHLRIDPRALDFSNDDDTEPAVPKLRIAFSSKTTASRPAPEWYWYEVETIPQLTETPNEPEQSLPSPPAPVQATNATRVRFAVVVSSLNSLPWPKTPTLPPSPPILDMCSTLCKTKADEHSKECIGSISDDTDASHRYYLHLVKRLDNSMETQSLEDMLSSSLDALGSRMARASYMLSRRDRLFLAATLASTVLRFSGSWLKSEWSIRDILFPKTTETGASVIKQPYLSGHAITTATTAISTPKIPTSTLIGNRFLFPLGLALIELSLCQTISSLRAPEDDDAIEENVKLKTASRLLDYLYNEFGGSYCDVVTKCLRWSETRTSEIDDKFQLLVFQNIVSPLFEALRVFDG</sequence>
<dbReference type="HOGENOM" id="CLU_026305_1_0_1"/>
<dbReference type="InterPro" id="IPR056002">
    <property type="entry name" value="DUF7580"/>
</dbReference>
<dbReference type="Pfam" id="PF24476">
    <property type="entry name" value="DUF7580"/>
    <property type="match status" value="1"/>
</dbReference>